<evidence type="ECO:0000256" key="5">
    <source>
        <dbReference type="SAM" id="MobiDB-lite"/>
    </source>
</evidence>
<dbReference type="AlphaFoldDB" id="A0A0D1Z2C4"/>
<accession>A0A0D1Z2C4</accession>
<evidence type="ECO:0000313" key="8">
    <source>
        <dbReference type="EMBL" id="KIV88034.1"/>
    </source>
</evidence>
<feature type="domain" description="MARVEL" evidence="7">
    <location>
        <begin position="8"/>
        <end position="157"/>
    </location>
</feature>
<dbReference type="OrthoDB" id="4074965at2759"/>
<proteinExistence type="predicted"/>
<protein>
    <recommendedName>
        <fullName evidence="7">MARVEL domain-containing protein</fullName>
    </recommendedName>
</protein>
<dbReference type="GO" id="GO:0016020">
    <property type="term" value="C:membrane"/>
    <property type="evidence" value="ECO:0007669"/>
    <property type="project" value="UniProtKB-SubCell"/>
</dbReference>
<dbReference type="EMBL" id="KN847527">
    <property type="protein sequence ID" value="KIV88034.1"/>
    <property type="molecule type" value="Genomic_DNA"/>
</dbReference>
<dbReference type="Proteomes" id="UP000054302">
    <property type="component" value="Unassembled WGS sequence"/>
</dbReference>
<evidence type="ECO:0000256" key="4">
    <source>
        <dbReference type="ARBA" id="ARBA00023136"/>
    </source>
</evidence>
<dbReference type="VEuPathDB" id="FungiDB:PV10_09208"/>
<feature type="transmembrane region" description="Helical" evidence="6">
    <location>
        <begin position="70"/>
        <end position="90"/>
    </location>
</feature>
<dbReference type="PANTHER" id="PTHR39608:SF1">
    <property type="entry name" value="INTEGRAL MEMBRANE PROTEIN (AFU_ORTHOLOGUE AFUA_5G08640)"/>
    <property type="match status" value="1"/>
</dbReference>
<evidence type="ECO:0000256" key="3">
    <source>
        <dbReference type="ARBA" id="ARBA00022989"/>
    </source>
</evidence>
<keyword evidence="3 6" id="KW-1133">Transmembrane helix</keyword>
<dbReference type="RefSeq" id="XP_016219608.1">
    <property type="nucleotide sequence ID" value="XM_016374337.1"/>
</dbReference>
<evidence type="ECO:0000256" key="6">
    <source>
        <dbReference type="SAM" id="Phobius"/>
    </source>
</evidence>
<comment type="subcellular location">
    <subcellularLocation>
        <location evidence="1">Membrane</location>
        <topology evidence="1">Multi-pass membrane protein</topology>
    </subcellularLocation>
</comment>
<evidence type="ECO:0000259" key="7">
    <source>
        <dbReference type="Pfam" id="PF01284"/>
    </source>
</evidence>
<feature type="region of interest" description="Disordered" evidence="5">
    <location>
        <begin position="164"/>
        <end position="194"/>
    </location>
</feature>
<evidence type="ECO:0000256" key="2">
    <source>
        <dbReference type="ARBA" id="ARBA00022692"/>
    </source>
</evidence>
<dbReference type="PANTHER" id="PTHR39608">
    <property type="entry name" value="INTEGRAL MEMBRANE PROTEIN (AFU_ORTHOLOGUE AFUA_5G08640)"/>
    <property type="match status" value="1"/>
</dbReference>
<keyword evidence="2 6" id="KW-0812">Transmembrane</keyword>
<dbReference type="OMA" id="YWGRFYR"/>
<name>A0A0D1Z2C4_EXOME</name>
<feature type="transmembrane region" description="Helical" evidence="6">
    <location>
        <begin position="141"/>
        <end position="161"/>
    </location>
</feature>
<sequence length="194" mass="21404">MGTASKIISVIFRVGELVCASIVTGILGYYLSILDDADVPDDGRIVYAVAIGGISIFFSLVLIPPLRYSFWAFPLDFALFICWMVAFGLLTNRTGTQGCDSVWYWNTWGYYWGGWWRTVPVTRISPVLVGYGSCSSWRSSLAFSFIGGMIWLGNALLGLYVSSSSRKDPAPEDFESSSQPQMKESENPAAVEQS</sequence>
<dbReference type="GeneID" id="27327053"/>
<organism evidence="8 9">
    <name type="scientific">Exophiala mesophila</name>
    <name type="common">Black yeast-like fungus</name>
    <dbReference type="NCBI Taxonomy" id="212818"/>
    <lineage>
        <taxon>Eukaryota</taxon>
        <taxon>Fungi</taxon>
        <taxon>Dikarya</taxon>
        <taxon>Ascomycota</taxon>
        <taxon>Pezizomycotina</taxon>
        <taxon>Eurotiomycetes</taxon>
        <taxon>Chaetothyriomycetidae</taxon>
        <taxon>Chaetothyriales</taxon>
        <taxon>Herpotrichiellaceae</taxon>
        <taxon>Exophiala</taxon>
    </lineage>
</organism>
<dbReference type="HOGENOM" id="CLU_079951_1_1_1"/>
<dbReference type="InterPro" id="IPR008253">
    <property type="entry name" value="Marvel"/>
</dbReference>
<evidence type="ECO:0000313" key="9">
    <source>
        <dbReference type="Proteomes" id="UP000054302"/>
    </source>
</evidence>
<gene>
    <name evidence="8" type="ORF">PV10_09208</name>
</gene>
<evidence type="ECO:0000256" key="1">
    <source>
        <dbReference type="ARBA" id="ARBA00004141"/>
    </source>
</evidence>
<feature type="transmembrane region" description="Helical" evidence="6">
    <location>
        <begin position="12"/>
        <end position="33"/>
    </location>
</feature>
<feature type="transmembrane region" description="Helical" evidence="6">
    <location>
        <begin position="45"/>
        <end position="63"/>
    </location>
</feature>
<keyword evidence="4 6" id="KW-0472">Membrane</keyword>
<keyword evidence="9" id="KW-1185">Reference proteome</keyword>
<reference evidence="8 9" key="1">
    <citation type="submission" date="2015-01" db="EMBL/GenBank/DDBJ databases">
        <title>The Genome Sequence of Exophiala mesophila CBS40295.</title>
        <authorList>
            <consortium name="The Broad Institute Genomics Platform"/>
            <person name="Cuomo C."/>
            <person name="de Hoog S."/>
            <person name="Gorbushina A."/>
            <person name="Stielow B."/>
            <person name="Teixiera M."/>
            <person name="Abouelleil A."/>
            <person name="Chapman S.B."/>
            <person name="Priest M."/>
            <person name="Young S.K."/>
            <person name="Wortman J."/>
            <person name="Nusbaum C."/>
            <person name="Birren B."/>
        </authorList>
    </citation>
    <scope>NUCLEOTIDE SEQUENCE [LARGE SCALE GENOMIC DNA]</scope>
    <source>
        <strain evidence="8 9">CBS 40295</strain>
    </source>
</reference>
<dbReference type="Pfam" id="PF01284">
    <property type="entry name" value="MARVEL"/>
    <property type="match status" value="1"/>
</dbReference>